<dbReference type="EMBL" id="BBYQ01000153">
    <property type="protein sequence ID" value="GAP32349.1"/>
    <property type="molecule type" value="Genomic_DNA"/>
</dbReference>
<accession>A0A0B8NNW8</accession>
<feature type="region of interest" description="Disordered" evidence="1">
    <location>
        <begin position="25"/>
        <end position="59"/>
    </location>
</feature>
<evidence type="ECO:0000313" key="5">
    <source>
        <dbReference type="Proteomes" id="UP000037179"/>
    </source>
</evidence>
<dbReference type="AlphaFoldDB" id="A0A0B8NNW8"/>
<reference evidence="3 6" key="3">
    <citation type="submission" date="2016-10" db="EMBL/GenBank/DDBJ databases">
        <title>Genome sequence of Nocardia seriolae strain EM150506, isolated from Anguila japonica.</title>
        <authorList>
            <person name="Han H.-J."/>
        </authorList>
    </citation>
    <scope>NUCLEOTIDE SEQUENCE [LARGE SCALE GENOMIC DNA]</scope>
    <source>
        <strain evidence="3 6">EM150506</strain>
    </source>
</reference>
<dbReference type="Proteomes" id="UP000180166">
    <property type="component" value="Chromosome"/>
</dbReference>
<organism evidence="4 5">
    <name type="scientific">Nocardia seriolae</name>
    <dbReference type="NCBI Taxonomy" id="37332"/>
    <lineage>
        <taxon>Bacteria</taxon>
        <taxon>Bacillati</taxon>
        <taxon>Actinomycetota</taxon>
        <taxon>Actinomycetes</taxon>
        <taxon>Mycobacteriales</taxon>
        <taxon>Nocardiaceae</taxon>
        <taxon>Nocardia</taxon>
    </lineage>
</organism>
<feature type="signal peptide" evidence="2">
    <location>
        <begin position="1"/>
        <end position="29"/>
    </location>
</feature>
<evidence type="ECO:0000313" key="4">
    <source>
        <dbReference type="EMBL" id="GAP32349.1"/>
    </source>
</evidence>
<feature type="chain" id="PRO_5044541263" evidence="2">
    <location>
        <begin position="30"/>
        <end position="75"/>
    </location>
</feature>
<dbReference type="Proteomes" id="UP000037179">
    <property type="component" value="Unassembled WGS sequence"/>
</dbReference>
<evidence type="ECO:0000313" key="3">
    <source>
        <dbReference type="EMBL" id="APA97817.1"/>
    </source>
</evidence>
<protein>
    <submittedName>
        <fullName evidence="4">Uncharacterized protein</fullName>
    </submittedName>
</protein>
<dbReference type="EMBL" id="CP017839">
    <property type="protein sequence ID" value="APA97817.1"/>
    <property type="molecule type" value="Genomic_DNA"/>
</dbReference>
<evidence type="ECO:0000256" key="1">
    <source>
        <dbReference type="SAM" id="MobiDB-lite"/>
    </source>
</evidence>
<name>A0A0B8NNW8_9NOCA</name>
<reference evidence="4 5" key="2">
    <citation type="journal article" date="2016" name="Genome Announc.">
        <title>Draft Genome Sequence of Erythromycin- and Oxytetracycline-Sensitive Nocardia seriolae Strain U-1 (NBRC 110359).</title>
        <authorList>
            <person name="Imajoh M."/>
            <person name="Sukeda M."/>
            <person name="Shimizu M."/>
            <person name="Yamane J."/>
            <person name="Ohnishi K."/>
            <person name="Oshima S."/>
        </authorList>
    </citation>
    <scope>NUCLEOTIDE SEQUENCE [LARGE SCALE GENOMIC DNA]</scope>
    <source>
        <strain evidence="4 5">U-1</strain>
    </source>
</reference>
<dbReference type="GeneID" id="93376175"/>
<keyword evidence="2" id="KW-0732">Signal</keyword>
<dbReference type="KEGG" id="nsr:NS506_03768"/>
<dbReference type="OrthoDB" id="4570471at2"/>
<sequence length="75" mass="8066">MSRHTRFSTAVATGFLGAALIFGSPAATADPGVRPPNPPQAPHEHDTTPPTFKRVPRADGNGWVVCRPRARCPRH</sequence>
<evidence type="ECO:0000313" key="6">
    <source>
        <dbReference type="Proteomes" id="UP000180166"/>
    </source>
</evidence>
<gene>
    <name evidence="3" type="ORF">NS506_03768</name>
    <name evidence="4" type="ORF">NSK11_contig00153-0003</name>
</gene>
<dbReference type="RefSeq" id="WP_106852470.1">
    <property type="nucleotide sequence ID" value="NZ_AP017900.1"/>
</dbReference>
<proteinExistence type="predicted"/>
<keyword evidence="5" id="KW-1185">Reference proteome</keyword>
<evidence type="ECO:0000256" key="2">
    <source>
        <dbReference type="SAM" id="SignalP"/>
    </source>
</evidence>
<reference evidence="5" key="1">
    <citation type="submission" date="2015-07" db="EMBL/GenBank/DDBJ databases">
        <title>Nocardia seriolae U-1 whole genome shotgun sequence.</title>
        <authorList>
            <person name="Imajoh M."/>
            <person name="Fukumoto Y."/>
            <person name="Sukeda M."/>
            <person name="Yamane J."/>
            <person name="Yamasaki K."/>
            <person name="Shimizu M."/>
            <person name="Ohnishi K."/>
            <person name="Oshima S."/>
        </authorList>
    </citation>
    <scope>NUCLEOTIDE SEQUENCE [LARGE SCALE GENOMIC DNA]</scope>
    <source>
        <strain evidence="5">U-1</strain>
    </source>
</reference>